<keyword evidence="7" id="KW-1185">Reference proteome</keyword>
<reference evidence="6 7" key="1">
    <citation type="submission" date="2015-01" db="EMBL/GenBank/DDBJ databases">
        <title>The Genome Sequence of Fonsecaea pedrosoi CBS 271.37.</title>
        <authorList>
            <consortium name="The Broad Institute Genomics Platform"/>
            <person name="Cuomo C."/>
            <person name="de Hoog S."/>
            <person name="Gorbushina A."/>
            <person name="Stielow B."/>
            <person name="Teixiera M."/>
            <person name="Abouelleil A."/>
            <person name="Chapman S.B."/>
            <person name="Priest M."/>
            <person name="Young S.K."/>
            <person name="Wortman J."/>
            <person name="Nusbaum C."/>
            <person name="Birren B."/>
        </authorList>
    </citation>
    <scope>NUCLEOTIDE SEQUENCE [LARGE SCALE GENOMIC DNA]</scope>
    <source>
        <strain evidence="6 7">CBS 271.37</strain>
    </source>
</reference>
<gene>
    <name evidence="6" type="ORF">Z517_04705</name>
</gene>
<dbReference type="RefSeq" id="XP_013285487.1">
    <property type="nucleotide sequence ID" value="XM_013430033.1"/>
</dbReference>
<evidence type="ECO:0000313" key="6">
    <source>
        <dbReference type="EMBL" id="KIW81679.1"/>
    </source>
</evidence>
<comment type="similarity">
    <text evidence="2">Belongs to the FAD-binding monooxygenase family.</text>
</comment>
<keyword evidence="4" id="KW-0274">FAD</keyword>
<dbReference type="HOGENOM" id="CLU_006937_6_1_1"/>
<dbReference type="AlphaFoldDB" id="A0A0D2HAT5"/>
<dbReference type="EMBL" id="KN846971">
    <property type="protein sequence ID" value="KIW81679.1"/>
    <property type="molecule type" value="Genomic_DNA"/>
</dbReference>
<keyword evidence="3" id="KW-0285">Flavoprotein</keyword>
<dbReference type="GeneID" id="25304195"/>
<evidence type="ECO:0000256" key="5">
    <source>
        <dbReference type="ARBA" id="ARBA00023002"/>
    </source>
</evidence>
<evidence type="ECO:0000256" key="3">
    <source>
        <dbReference type="ARBA" id="ARBA00022630"/>
    </source>
</evidence>
<dbReference type="OrthoDB" id="74360at2759"/>
<accession>A0A0D2HAT5</accession>
<protein>
    <recommendedName>
        <fullName evidence="8">FAD/NAD(P)-binding domain-containing protein</fullName>
    </recommendedName>
</protein>
<evidence type="ECO:0000313" key="7">
    <source>
        <dbReference type="Proteomes" id="UP000053029"/>
    </source>
</evidence>
<proteinExistence type="inferred from homology"/>
<organism evidence="6 7">
    <name type="scientific">Fonsecaea pedrosoi CBS 271.37</name>
    <dbReference type="NCBI Taxonomy" id="1442368"/>
    <lineage>
        <taxon>Eukaryota</taxon>
        <taxon>Fungi</taxon>
        <taxon>Dikarya</taxon>
        <taxon>Ascomycota</taxon>
        <taxon>Pezizomycotina</taxon>
        <taxon>Eurotiomycetes</taxon>
        <taxon>Chaetothyriomycetidae</taxon>
        <taxon>Chaetothyriales</taxon>
        <taxon>Herpotrichiellaceae</taxon>
        <taxon>Fonsecaea</taxon>
    </lineage>
</organism>
<dbReference type="Proteomes" id="UP000053029">
    <property type="component" value="Unassembled WGS sequence"/>
</dbReference>
<dbReference type="PANTHER" id="PTHR42877">
    <property type="entry name" value="L-ORNITHINE N(5)-MONOOXYGENASE-RELATED"/>
    <property type="match status" value="1"/>
</dbReference>
<evidence type="ECO:0000256" key="2">
    <source>
        <dbReference type="ARBA" id="ARBA00010139"/>
    </source>
</evidence>
<dbReference type="GO" id="GO:0004499">
    <property type="term" value="F:N,N-dimethylaniline monooxygenase activity"/>
    <property type="evidence" value="ECO:0007669"/>
    <property type="project" value="InterPro"/>
</dbReference>
<dbReference type="Gene3D" id="3.50.50.60">
    <property type="entry name" value="FAD/NAD(P)-binding domain"/>
    <property type="match status" value="2"/>
</dbReference>
<comment type="cofactor">
    <cofactor evidence="1">
        <name>FAD</name>
        <dbReference type="ChEBI" id="CHEBI:57692"/>
    </cofactor>
</comment>
<dbReference type="InterPro" id="IPR020946">
    <property type="entry name" value="Flavin_mOase-like"/>
</dbReference>
<dbReference type="InterPro" id="IPR036188">
    <property type="entry name" value="FAD/NAD-bd_sf"/>
</dbReference>
<evidence type="ECO:0000256" key="4">
    <source>
        <dbReference type="ARBA" id="ARBA00022827"/>
    </source>
</evidence>
<name>A0A0D2HAT5_9EURO</name>
<dbReference type="InterPro" id="IPR051209">
    <property type="entry name" value="FAD-bind_Monooxygenase_sf"/>
</dbReference>
<dbReference type="Pfam" id="PF00743">
    <property type="entry name" value="FMO-like"/>
    <property type="match status" value="1"/>
</dbReference>
<keyword evidence="5" id="KW-0560">Oxidoreductase</keyword>
<evidence type="ECO:0008006" key="8">
    <source>
        <dbReference type="Google" id="ProtNLM"/>
    </source>
</evidence>
<dbReference type="GO" id="GO:0050660">
    <property type="term" value="F:flavin adenine dinucleotide binding"/>
    <property type="evidence" value="ECO:0007669"/>
    <property type="project" value="InterPro"/>
</dbReference>
<dbReference type="VEuPathDB" id="FungiDB:Z517_04705"/>
<evidence type="ECO:0000256" key="1">
    <source>
        <dbReference type="ARBA" id="ARBA00001974"/>
    </source>
</evidence>
<dbReference type="PANTHER" id="PTHR42877:SF7">
    <property type="entry name" value="FLAVIN-BINDING MONOOXYGENASE-RELATED"/>
    <property type="match status" value="1"/>
</dbReference>
<dbReference type="GO" id="GO:0050661">
    <property type="term" value="F:NADP binding"/>
    <property type="evidence" value="ECO:0007669"/>
    <property type="project" value="InterPro"/>
</dbReference>
<sequence length="580" mass="65333">MATPQTSTLDSVADPLPTLAVNGVNGHNSTSNAKEYEYPHHVLNYPRPIRVIVIGAGIAGIAAVKLFKDRLEKSGVKLTIYEKNADVGGTWLENRYPGCACDVPAHAYNFSWEGNPNWSMAYVTSEEIFEYYKGRAKAYGVYDHLHTRHRVVRAQWHEDQGVWHVEVEDLEKSRTFTDEAEVVISATGFLNNWKWPEIEGLDTFRGFLAHSARWDDSFDFSGKRVAVIGNGSSAIQIVPIVRKVAGHLISFNRSPTWITPEFGLEFAPDGRDTKFSEEQKKAWATDRRALLEYRKRVEGSMNQIYDVLVKDSQVQKDSFQRFQKNMRQKLGNKEYLADKLIPDFAVGCRRVTPGHDYLESLASDNVTVESGTILKITPTSLEMLDGTTHEVDAIICATGFDTSFRPAFPVIGDKGTDLRDEWATEPRSYLSIAASGFPNYFLSSGPNFPLAQGTLIPCLERTINYAYDAVLKLQRQGIKSLSPKPEAVQEFLEHKDAVMRDLAWSSGCRSWYKLGKVDGKVWGPWPGSAVHFLEATEQPRWEDWEIKYVGGNRFAYFGNGKTQREEDGGDLTWYLSEPGV</sequence>
<dbReference type="SUPFAM" id="SSF51905">
    <property type="entry name" value="FAD/NAD(P)-binding domain"/>
    <property type="match status" value="2"/>
</dbReference>